<dbReference type="InterPro" id="IPR023214">
    <property type="entry name" value="HAD_sf"/>
</dbReference>
<dbReference type="Pfam" id="PF12689">
    <property type="entry name" value="Acid_PPase"/>
    <property type="match status" value="1"/>
</dbReference>
<feature type="non-terminal residue" evidence="3">
    <location>
        <position position="1"/>
    </location>
</feature>
<reference evidence="3" key="1">
    <citation type="submission" date="2015-12" db="EMBL/GenBank/DDBJ databases">
        <title>De novo transcriptome assembly of four potential Pierce s Disease insect vectors from Arizona vineyards.</title>
        <authorList>
            <person name="Tassone E.E."/>
        </authorList>
    </citation>
    <scope>NUCLEOTIDE SEQUENCE</scope>
</reference>
<feature type="transmembrane region" description="Helical" evidence="2">
    <location>
        <begin position="6"/>
        <end position="26"/>
    </location>
</feature>
<evidence type="ECO:0000256" key="2">
    <source>
        <dbReference type="SAM" id="Phobius"/>
    </source>
</evidence>
<evidence type="ECO:0008006" key="4">
    <source>
        <dbReference type="Google" id="ProtNLM"/>
    </source>
</evidence>
<dbReference type="PANTHER" id="PTHR17901:SF14">
    <property type="entry name" value="MAGNESIUM-DEPENDENT PHOSPHATASE 1"/>
    <property type="match status" value="1"/>
</dbReference>
<gene>
    <name evidence="3" type="ORF">g.43296</name>
</gene>
<sequence>PIDSDVGILVLKNFLSIGIDMLVSFINAFQKKLPFILFLVVFHVQLLHKVDCVVSENASEDAHDRDENIDRADENDEDNVEENEDANHEHEENEEEGFEESKELANKYLKLIIFDTDKTIWPFSTKYENVVPPLTKEQGDLIIDHKGNHLKPYPQTTKLFEKIHRKGIKIGIIAQSPICKTINTLLDMFEFGKYVSYRACFVGPKMDLVRKIQQISNIDFNQILLLDDEYDEAPDVMEYNATALLCEDEGARWYDVERGLELFELDAKYVPEAST</sequence>
<organism evidence="3">
    <name type="scientific">Clastoptera arizonana</name>
    <name type="common">Arizona spittle bug</name>
    <dbReference type="NCBI Taxonomy" id="38151"/>
    <lineage>
        <taxon>Eukaryota</taxon>
        <taxon>Metazoa</taxon>
        <taxon>Ecdysozoa</taxon>
        <taxon>Arthropoda</taxon>
        <taxon>Hexapoda</taxon>
        <taxon>Insecta</taxon>
        <taxon>Pterygota</taxon>
        <taxon>Neoptera</taxon>
        <taxon>Paraneoptera</taxon>
        <taxon>Hemiptera</taxon>
        <taxon>Auchenorrhyncha</taxon>
        <taxon>Cercopoidea</taxon>
        <taxon>Clastopteridae</taxon>
        <taxon>Clastoptera</taxon>
    </lineage>
</organism>
<feature type="compositionally biased region" description="Basic and acidic residues" evidence="1">
    <location>
        <begin position="60"/>
        <end position="72"/>
    </location>
</feature>
<dbReference type="SUPFAM" id="SSF56784">
    <property type="entry name" value="HAD-like"/>
    <property type="match status" value="1"/>
</dbReference>
<accession>A0A1B6D0X3</accession>
<keyword evidence="2" id="KW-0812">Transmembrane</keyword>
<protein>
    <recommendedName>
        <fullName evidence="4">Magnesium-dependent phosphatase-1</fullName>
    </recommendedName>
</protein>
<dbReference type="InterPro" id="IPR010036">
    <property type="entry name" value="MDP_1_eu_arc"/>
</dbReference>
<dbReference type="EMBL" id="GEDC01017988">
    <property type="protein sequence ID" value="JAS19310.1"/>
    <property type="molecule type" value="Transcribed_RNA"/>
</dbReference>
<dbReference type="GO" id="GO:0003993">
    <property type="term" value="F:acid phosphatase activity"/>
    <property type="evidence" value="ECO:0007669"/>
    <property type="project" value="TreeGrafter"/>
</dbReference>
<feature type="region of interest" description="Disordered" evidence="1">
    <location>
        <begin position="59"/>
        <end position="99"/>
    </location>
</feature>
<dbReference type="AlphaFoldDB" id="A0A1B6D0X3"/>
<keyword evidence="2" id="KW-0472">Membrane</keyword>
<dbReference type="Gene3D" id="3.40.50.1000">
    <property type="entry name" value="HAD superfamily/HAD-like"/>
    <property type="match status" value="1"/>
</dbReference>
<proteinExistence type="predicted"/>
<evidence type="ECO:0000313" key="3">
    <source>
        <dbReference type="EMBL" id="JAS19310.1"/>
    </source>
</evidence>
<name>A0A1B6D0X3_9HEMI</name>
<feature type="compositionally biased region" description="Acidic residues" evidence="1">
    <location>
        <begin position="73"/>
        <end position="84"/>
    </location>
</feature>
<keyword evidence="2" id="KW-1133">Transmembrane helix</keyword>
<dbReference type="PANTHER" id="PTHR17901">
    <property type="entry name" value="MAGNESIUM-DEPENDENT PHOSPHATASE 1 MDP1"/>
    <property type="match status" value="1"/>
</dbReference>
<evidence type="ECO:0000256" key="1">
    <source>
        <dbReference type="SAM" id="MobiDB-lite"/>
    </source>
</evidence>
<dbReference type="InterPro" id="IPR036412">
    <property type="entry name" value="HAD-like_sf"/>
</dbReference>